<dbReference type="InterPro" id="IPR052266">
    <property type="entry name" value="Miro-EF-hand_domain"/>
</dbReference>
<keyword evidence="14 15" id="KW-0472">Membrane</keyword>
<dbReference type="GO" id="GO:0007005">
    <property type="term" value="P:mitochondrion organization"/>
    <property type="evidence" value="ECO:0007669"/>
    <property type="project" value="InterPro"/>
</dbReference>
<dbReference type="PANTHER" id="PTHR46819">
    <property type="entry name" value="EF-HAND CALCIUM-BINDING DOMAIN-CONTAINING PROTEIN 7"/>
    <property type="match status" value="1"/>
</dbReference>
<dbReference type="GO" id="GO:0009536">
    <property type="term" value="C:plastid"/>
    <property type="evidence" value="ECO:0007669"/>
    <property type="project" value="UniProtKB-SubCell"/>
</dbReference>
<dbReference type="Gene3D" id="3.40.50.300">
    <property type="entry name" value="P-loop containing nucleotide triphosphate hydrolases"/>
    <property type="match status" value="2"/>
</dbReference>
<reference evidence="18" key="1">
    <citation type="submission" date="2022-07" db="EMBL/GenBank/DDBJ databases">
        <authorList>
            <person name="Macas J."/>
            <person name="Novak P."/>
            <person name="Neumann P."/>
        </authorList>
    </citation>
    <scope>NUCLEOTIDE SEQUENCE</scope>
</reference>
<keyword evidence="6" id="KW-0677">Repeat</keyword>
<keyword evidence="7 15" id="KW-0547">Nucleotide-binding</keyword>
<evidence type="ECO:0000256" key="12">
    <source>
        <dbReference type="ARBA" id="ARBA00023128"/>
    </source>
</evidence>
<protein>
    <recommendedName>
        <fullName evidence="15">Mitochondrial Rho GTPase</fullName>
        <ecNumber evidence="15">3.6.5.-</ecNumber>
    </recommendedName>
</protein>
<dbReference type="FunFam" id="3.40.50.300:FF:000553">
    <property type="entry name" value="Mitochondrial Rho GTPase"/>
    <property type="match status" value="1"/>
</dbReference>
<evidence type="ECO:0000256" key="3">
    <source>
        <dbReference type="ARBA" id="ARBA00007981"/>
    </source>
</evidence>
<evidence type="ECO:0000313" key="18">
    <source>
        <dbReference type="EMBL" id="CAH9112417.1"/>
    </source>
</evidence>
<dbReference type="EC" id="3.6.5.-" evidence="15"/>
<dbReference type="CDD" id="cd01893">
    <property type="entry name" value="Miro1"/>
    <property type="match status" value="1"/>
</dbReference>
<evidence type="ECO:0000256" key="13">
    <source>
        <dbReference type="ARBA" id="ARBA00023134"/>
    </source>
</evidence>
<organism evidence="18 19">
    <name type="scientific">Cuscuta europaea</name>
    <name type="common">European dodder</name>
    <dbReference type="NCBI Taxonomy" id="41803"/>
    <lineage>
        <taxon>Eukaryota</taxon>
        <taxon>Viridiplantae</taxon>
        <taxon>Streptophyta</taxon>
        <taxon>Embryophyta</taxon>
        <taxon>Tracheophyta</taxon>
        <taxon>Spermatophyta</taxon>
        <taxon>Magnoliopsida</taxon>
        <taxon>eudicotyledons</taxon>
        <taxon>Gunneridae</taxon>
        <taxon>Pentapetalae</taxon>
        <taxon>asterids</taxon>
        <taxon>lamiids</taxon>
        <taxon>Solanales</taxon>
        <taxon>Convolvulaceae</taxon>
        <taxon>Cuscuteae</taxon>
        <taxon>Cuscuta</taxon>
        <taxon>Cuscuta subgen. Cuscuta</taxon>
    </lineage>
</organism>
<dbReference type="EMBL" id="CAMAPE010000060">
    <property type="protein sequence ID" value="CAH9112417.1"/>
    <property type="molecule type" value="Genomic_DNA"/>
</dbReference>
<dbReference type="InterPro" id="IPR013567">
    <property type="entry name" value="EF_hand_assoc_2"/>
</dbReference>
<feature type="domain" description="Miro" evidence="17">
    <location>
        <begin position="421"/>
        <end position="590"/>
    </location>
</feature>
<dbReference type="Pfam" id="PF00071">
    <property type="entry name" value="Ras"/>
    <property type="match status" value="2"/>
</dbReference>
<keyword evidence="13 15" id="KW-0342">GTP-binding</keyword>
<keyword evidence="8 15" id="KW-1000">Mitochondrion outer membrane</keyword>
<evidence type="ECO:0000256" key="4">
    <source>
        <dbReference type="ARBA" id="ARBA00022692"/>
    </source>
</evidence>
<dbReference type="SMART" id="SM00175">
    <property type="entry name" value="RAB"/>
    <property type="match status" value="1"/>
</dbReference>
<dbReference type="InterPro" id="IPR021181">
    <property type="entry name" value="Miro"/>
</dbReference>
<comment type="similarity">
    <text evidence="3 15">Belongs to the mitochondrial Rho GTPase family.</text>
</comment>
<name>A0A9P0ZVI3_CUSEU</name>
<dbReference type="Gene3D" id="1.10.238.10">
    <property type="entry name" value="EF-hand"/>
    <property type="match status" value="2"/>
</dbReference>
<dbReference type="PRINTS" id="PR00449">
    <property type="entry name" value="RASTRNSFRMNG"/>
</dbReference>
<dbReference type="SMART" id="SM00174">
    <property type="entry name" value="RHO"/>
    <property type="match status" value="1"/>
</dbReference>
<dbReference type="FunFam" id="1.10.238.10:FF:000011">
    <property type="entry name" value="Mitochondrial Rho GTPase"/>
    <property type="match status" value="1"/>
</dbReference>
<dbReference type="GO" id="GO:0005509">
    <property type="term" value="F:calcium ion binding"/>
    <property type="evidence" value="ECO:0007669"/>
    <property type="project" value="InterPro"/>
</dbReference>
<keyword evidence="4 16" id="KW-0812">Transmembrane</keyword>
<dbReference type="PROSITE" id="PS00018">
    <property type="entry name" value="EF_HAND_1"/>
    <property type="match status" value="1"/>
</dbReference>
<proteinExistence type="inferred from homology"/>
<dbReference type="Pfam" id="PF08355">
    <property type="entry name" value="EF_assoc_1"/>
    <property type="match status" value="1"/>
</dbReference>
<evidence type="ECO:0000256" key="5">
    <source>
        <dbReference type="ARBA" id="ARBA00022723"/>
    </source>
</evidence>
<evidence type="ECO:0000256" key="15">
    <source>
        <dbReference type="PIRNR" id="PIRNR037488"/>
    </source>
</evidence>
<sequence>MPGASTSGGRTNIRVVVVGDRATGKSSLIAAAASESFPEDVPPVLPPTRLPADLYPENVPVTIIDTSSSLESRGRLAEELKRADSVVLTYACDQPSTLNRLSTFWLHEFRRLEIKAPVVIVGCKLDKRDEEHHMNLEQVMAPIMKQFREIETCIECSAANLVQVPEVIYYAQKAVLHPTAPLFDHEAQTLKPRCVRALKRIFSLCDHDEDGALNDEELNEFQVKCFNAALQPAEIVGVKRVVQEKLPAGVNDLGLTLTGFLFLHALFIEKGRLETTWTVLRKFGYNDEIKLRGDYLTIPFKKASDQSIELTSEAVEFLKGIFSTFDDDKDDVLRNSEIDDLFSTAPESPWEEAPYNEAVERTILGGLSLSAFLSEWALMTSLDPSQSLANLTYIGYNCDAASALRVTRRRSVDCKKQQSDRNVYQCFVFGPKQAGKSSLLKSFLGRPFSDEYVPTTEERFVVNAVDCPGGIKKTLILREIPEDGIKKMLSTKESLAACDIAVFVYDSSDEYSLKRSSELLMDVARQGEVSGFSVPCLFIAAKDDLDSYPMAIKDSAKICQNFGIDSPIHLSVKERDLNSVFSRIVNAAEHPHSSVPETEVGRNQKRYRQLVNRSLMFASVAAGVGIVGLAAYRSYAARKNT</sequence>
<feature type="transmembrane region" description="Helical" evidence="16">
    <location>
        <begin position="614"/>
        <end position="632"/>
    </location>
</feature>
<evidence type="ECO:0000256" key="2">
    <source>
        <dbReference type="ARBA" id="ARBA00004474"/>
    </source>
</evidence>
<accession>A0A9P0ZVI3</accession>
<dbReference type="Proteomes" id="UP001152484">
    <property type="component" value="Unassembled WGS sequence"/>
</dbReference>
<keyword evidence="10 15" id="KW-0106">Calcium</keyword>
<dbReference type="FunFam" id="1.10.238.10:FF:000212">
    <property type="entry name" value="Mitochondrial Rho GTPase"/>
    <property type="match status" value="1"/>
</dbReference>
<evidence type="ECO:0000256" key="11">
    <source>
        <dbReference type="ARBA" id="ARBA00022989"/>
    </source>
</evidence>
<feature type="domain" description="Miro" evidence="17">
    <location>
        <begin position="10"/>
        <end position="177"/>
    </location>
</feature>
<evidence type="ECO:0000256" key="6">
    <source>
        <dbReference type="ARBA" id="ARBA00022737"/>
    </source>
</evidence>
<comment type="subcellular location">
    <subcellularLocation>
        <location evidence="1 15">Mitochondrion outer membrane</location>
        <topology evidence="1 15">Single-pass type IV membrane protein</topology>
    </subcellularLocation>
    <subcellularLocation>
        <location evidence="2">Plastid</location>
    </subcellularLocation>
</comment>
<keyword evidence="19" id="KW-1185">Reference proteome</keyword>
<evidence type="ECO:0000256" key="10">
    <source>
        <dbReference type="ARBA" id="ARBA00022837"/>
    </source>
</evidence>
<dbReference type="InterPro" id="IPR013566">
    <property type="entry name" value="EF_hand_assoc_1"/>
</dbReference>
<dbReference type="InterPro" id="IPR027417">
    <property type="entry name" value="P-loop_NTPase"/>
</dbReference>
<dbReference type="InterPro" id="IPR011992">
    <property type="entry name" value="EF-hand-dom_pair"/>
</dbReference>
<evidence type="ECO:0000259" key="17">
    <source>
        <dbReference type="PROSITE" id="PS51423"/>
    </source>
</evidence>
<dbReference type="InterPro" id="IPR018247">
    <property type="entry name" value="EF_Hand_1_Ca_BS"/>
</dbReference>
<dbReference type="GO" id="GO:0005741">
    <property type="term" value="C:mitochondrial outer membrane"/>
    <property type="evidence" value="ECO:0007669"/>
    <property type="project" value="UniProtKB-SubCell"/>
</dbReference>
<evidence type="ECO:0000256" key="7">
    <source>
        <dbReference type="ARBA" id="ARBA00022741"/>
    </source>
</evidence>
<evidence type="ECO:0000256" key="9">
    <source>
        <dbReference type="ARBA" id="ARBA00022801"/>
    </source>
</evidence>
<dbReference type="SUPFAM" id="SSF52540">
    <property type="entry name" value="P-loop containing nucleoside triphosphate hydrolases"/>
    <property type="match status" value="2"/>
</dbReference>
<keyword evidence="9 15" id="KW-0378">Hydrolase</keyword>
<dbReference type="SUPFAM" id="SSF47473">
    <property type="entry name" value="EF-hand"/>
    <property type="match status" value="1"/>
</dbReference>
<dbReference type="InterPro" id="IPR001806">
    <property type="entry name" value="Small_GTPase"/>
</dbReference>
<dbReference type="GO" id="GO:0003924">
    <property type="term" value="F:GTPase activity"/>
    <property type="evidence" value="ECO:0007669"/>
    <property type="project" value="InterPro"/>
</dbReference>
<evidence type="ECO:0000256" key="16">
    <source>
        <dbReference type="SAM" id="Phobius"/>
    </source>
</evidence>
<evidence type="ECO:0000256" key="8">
    <source>
        <dbReference type="ARBA" id="ARBA00022787"/>
    </source>
</evidence>
<evidence type="ECO:0000256" key="1">
    <source>
        <dbReference type="ARBA" id="ARBA00004200"/>
    </source>
</evidence>
<dbReference type="FunFam" id="3.40.50.300:FF:000935">
    <property type="entry name" value="Mitochondrial Rho GTPase"/>
    <property type="match status" value="1"/>
</dbReference>
<dbReference type="GO" id="GO:0005525">
    <property type="term" value="F:GTP binding"/>
    <property type="evidence" value="ECO:0007669"/>
    <property type="project" value="UniProtKB-KW"/>
</dbReference>
<dbReference type="PANTHER" id="PTHR46819:SF1">
    <property type="entry name" value="EF-HAND CALCIUM-BINDING DOMAIN-CONTAINING PROTEIN 7"/>
    <property type="match status" value="1"/>
</dbReference>
<keyword evidence="12 15" id="KW-0496">Mitochondrion</keyword>
<evidence type="ECO:0000313" key="19">
    <source>
        <dbReference type="Proteomes" id="UP001152484"/>
    </source>
</evidence>
<dbReference type="PROSITE" id="PS51423">
    <property type="entry name" value="MIRO"/>
    <property type="match status" value="2"/>
</dbReference>
<dbReference type="PIRSF" id="PIRSF037488">
    <property type="entry name" value="Mt_Rho_GTPase"/>
    <property type="match status" value="1"/>
</dbReference>
<dbReference type="InterPro" id="IPR020860">
    <property type="entry name" value="MIRO_dom"/>
</dbReference>
<dbReference type="AlphaFoldDB" id="A0A9P0ZVI3"/>
<comment type="caution">
    <text evidence="18">The sequence shown here is derived from an EMBL/GenBank/DDBJ whole genome shotgun (WGS) entry which is preliminary data.</text>
</comment>
<keyword evidence="5" id="KW-0479">Metal-binding</keyword>
<evidence type="ECO:0000256" key="14">
    <source>
        <dbReference type="ARBA" id="ARBA00023136"/>
    </source>
</evidence>
<dbReference type="OrthoDB" id="10020961at2759"/>
<dbReference type="CDD" id="cd01892">
    <property type="entry name" value="Miro2"/>
    <property type="match status" value="1"/>
</dbReference>
<keyword evidence="11 16" id="KW-1133">Transmembrane helix</keyword>
<dbReference type="Pfam" id="PF08356">
    <property type="entry name" value="EF_assoc_2"/>
    <property type="match status" value="1"/>
</dbReference>
<gene>
    <name evidence="18" type="ORF">CEURO_LOCUS19577</name>
</gene>